<dbReference type="PANTHER" id="PTHR46825:SF7">
    <property type="entry name" value="D-ALANYL-D-ALANINE CARBOXYPEPTIDASE"/>
    <property type="match status" value="1"/>
</dbReference>
<dbReference type="Gene3D" id="3.40.710.10">
    <property type="entry name" value="DD-peptidase/beta-lactamase superfamily"/>
    <property type="match status" value="1"/>
</dbReference>
<dbReference type="Pfam" id="PF00144">
    <property type="entry name" value="Beta-lactamase"/>
    <property type="match status" value="1"/>
</dbReference>
<feature type="domain" description="Beta-lactamase-related" evidence="2">
    <location>
        <begin position="48"/>
        <end position="373"/>
    </location>
</feature>
<dbReference type="InterPro" id="IPR006311">
    <property type="entry name" value="TAT_signal"/>
</dbReference>
<keyword evidence="3" id="KW-0378">Hydrolase</keyword>
<dbReference type="InterPro" id="IPR012338">
    <property type="entry name" value="Beta-lactam/transpept-like"/>
</dbReference>
<dbReference type="InterPro" id="IPR050491">
    <property type="entry name" value="AmpC-like"/>
</dbReference>
<dbReference type="Proteomes" id="UP001212821">
    <property type="component" value="Chromosome"/>
</dbReference>
<sequence>MTTTRLSRRRIGVTLLAAALASLAPGAAAAAPASQAAAGLQPELNALVEQGTSTAALAEVRDQGRITWRGAAGTADLATGRSAHADGRFRIASVTKTFVSTVTLQLVGEGRIGLDDPIEHYLPGAVPNGAAITVRQLLNHTSGLGNYLDDPKVRDTTEAGNREFLATGRWIEYTPERLLAIGAAMSPYFAPGQGWHYSNTNYVVIGMLIRQVTGNSWREEVENRIIRPLGLHHTTLPTTSTAIPGPHARGYFKLSEGAADVTRLSPTIADAAGAAISTTDDLTRFHAALFSGHLLAPAQLAEMTATVPIPDAPDHAEYGLGVVRYDLSCGQFWGHPGEIPGYSTGLLGTRDGSRQYAISYNEYDKSDRRKSDRLYRAFEEKALCDSPATSG</sequence>
<reference evidence="4" key="1">
    <citation type="submission" date="2022-12" db="EMBL/GenBank/DDBJ databases">
        <authorList>
            <person name="Mo P."/>
        </authorList>
    </citation>
    <scope>NUCLEOTIDE SEQUENCE [LARGE SCALE GENOMIC DNA]</scope>
    <source>
        <strain evidence="4">HUAS 3-15</strain>
    </source>
</reference>
<organism evidence="3 4">
    <name type="scientific">Kitasatospora cathayae</name>
    <dbReference type="NCBI Taxonomy" id="3004092"/>
    <lineage>
        <taxon>Bacteria</taxon>
        <taxon>Bacillati</taxon>
        <taxon>Actinomycetota</taxon>
        <taxon>Actinomycetes</taxon>
        <taxon>Kitasatosporales</taxon>
        <taxon>Streptomycetaceae</taxon>
        <taxon>Kitasatospora</taxon>
    </lineage>
</organism>
<feature type="signal peptide" evidence="1">
    <location>
        <begin position="1"/>
        <end position="30"/>
    </location>
</feature>
<dbReference type="SUPFAM" id="SSF56601">
    <property type="entry name" value="beta-lactamase/transpeptidase-like"/>
    <property type="match status" value="1"/>
</dbReference>
<keyword evidence="4" id="KW-1185">Reference proteome</keyword>
<dbReference type="InterPro" id="IPR001466">
    <property type="entry name" value="Beta-lactam-related"/>
</dbReference>
<dbReference type="RefSeq" id="WP_270146737.1">
    <property type="nucleotide sequence ID" value="NZ_CP115450.1"/>
</dbReference>
<dbReference type="PANTHER" id="PTHR46825">
    <property type="entry name" value="D-ALANYL-D-ALANINE-CARBOXYPEPTIDASE/ENDOPEPTIDASE AMPH"/>
    <property type="match status" value="1"/>
</dbReference>
<evidence type="ECO:0000256" key="1">
    <source>
        <dbReference type="SAM" id="SignalP"/>
    </source>
</evidence>
<dbReference type="GO" id="GO:0016787">
    <property type="term" value="F:hydrolase activity"/>
    <property type="evidence" value="ECO:0007669"/>
    <property type="project" value="UniProtKB-KW"/>
</dbReference>
<name>A0ABY7Q7N5_9ACTN</name>
<feature type="chain" id="PRO_5045465852" evidence="1">
    <location>
        <begin position="31"/>
        <end position="391"/>
    </location>
</feature>
<accession>A0ABY7Q7N5</accession>
<evidence type="ECO:0000259" key="2">
    <source>
        <dbReference type="Pfam" id="PF00144"/>
    </source>
</evidence>
<evidence type="ECO:0000313" key="3">
    <source>
        <dbReference type="EMBL" id="WBP88684.1"/>
    </source>
</evidence>
<evidence type="ECO:0000313" key="4">
    <source>
        <dbReference type="Proteomes" id="UP001212821"/>
    </source>
</evidence>
<gene>
    <name evidence="3" type="ORF">O1G21_24500</name>
</gene>
<proteinExistence type="predicted"/>
<keyword evidence="1" id="KW-0732">Signal</keyword>
<dbReference type="EMBL" id="CP115450">
    <property type="protein sequence ID" value="WBP88684.1"/>
    <property type="molecule type" value="Genomic_DNA"/>
</dbReference>
<protein>
    <submittedName>
        <fullName evidence="3">Serine hydrolase</fullName>
    </submittedName>
</protein>
<dbReference type="PROSITE" id="PS51318">
    <property type="entry name" value="TAT"/>
    <property type="match status" value="1"/>
</dbReference>